<dbReference type="InterPro" id="IPR018392">
    <property type="entry name" value="LysM"/>
</dbReference>
<dbReference type="SUPFAM" id="SSF54106">
    <property type="entry name" value="LysM domain"/>
    <property type="match status" value="1"/>
</dbReference>
<sequence>MYKSQLKGLGIALAVVLAGCTSPRDPFLNRQERPTELCLNDGSFPRQLANTDDAFQQQYPMRYVVKKGDTLWGISKRFLIQPWYWTNIWYDNPQVKNPHLIYPGDVLSVVAINGQKRVTIVEAGEYHGVDTGRTTRDGLPIIRYSPHMRVDNFGSRPVSIAGDAIQAHALKTRILRPNEIQNLPFVLGDAGDYLTLTEQQEIYAKGMNNAQQGQTYGIFRPIGEPIVDQAKYKGQKQAPAVGYEMRYIGEVGVVGYDVATDLTKLHIQEAVEPMHEEDVVLPIDAHEDPLNYFPKMPSGQCSRGYIIRSSNIYPTIKEFDTVITSFGRDNGAEVGDIWKIVREGPARQMKGQPVQVPGRQVGYLMIIRVYDDVSIGFVLDSNESIYETDSLVRP</sequence>
<dbReference type="AlphaFoldDB" id="A0A1C3H5T5"/>
<dbReference type="PROSITE" id="PS51782">
    <property type="entry name" value="LYSM"/>
    <property type="match status" value="1"/>
</dbReference>
<feature type="domain" description="LysM" evidence="1">
    <location>
        <begin position="61"/>
        <end position="109"/>
    </location>
</feature>
<dbReference type="InterPro" id="IPR036779">
    <property type="entry name" value="LysM_dom_sf"/>
</dbReference>
<dbReference type="PROSITE" id="PS51257">
    <property type="entry name" value="PROKAR_LIPOPROTEIN"/>
    <property type="match status" value="1"/>
</dbReference>
<dbReference type="Proteomes" id="UP000190837">
    <property type="component" value="Unassembled WGS sequence"/>
</dbReference>
<dbReference type="RefSeq" id="WP_079541564.1">
    <property type="nucleotide sequence ID" value="NZ_CAUQCO010000032.1"/>
</dbReference>
<gene>
    <name evidence="2" type="ORF">CHUV0807_1948</name>
</gene>
<protein>
    <submittedName>
        <fullName evidence="2">Uncharacterized protein with LysM domain, COG1652</fullName>
    </submittedName>
</protein>
<dbReference type="Gene3D" id="3.10.350.10">
    <property type="entry name" value="LysM domain"/>
    <property type="match status" value="1"/>
</dbReference>
<dbReference type="CDD" id="cd00118">
    <property type="entry name" value="LysM"/>
    <property type="match status" value="1"/>
</dbReference>
<dbReference type="PANTHER" id="PTHR34700">
    <property type="entry name" value="POTASSIUM BINDING PROTEIN KBP"/>
    <property type="match status" value="1"/>
</dbReference>
<evidence type="ECO:0000259" key="1">
    <source>
        <dbReference type="PROSITE" id="PS51782"/>
    </source>
</evidence>
<proteinExistence type="predicted"/>
<reference evidence="3" key="1">
    <citation type="submission" date="2016-04" db="EMBL/GenBank/DDBJ databases">
        <authorList>
            <person name="Tagini F."/>
        </authorList>
    </citation>
    <scope>NUCLEOTIDE SEQUENCE [LARGE SCALE GENOMIC DNA]</scope>
    <source>
        <strain evidence="3">CHUV0807</strain>
    </source>
</reference>
<dbReference type="SMART" id="SM00257">
    <property type="entry name" value="LysM"/>
    <property type="match status" value="1"/>
</dbReference>
<name>A0A1C3H5T5_9GAMM</name>
<dbReference type="PANTHER" id="PTHR34700:SF8">
    <property type="entry name" value="POTASSIUM BINDING PROTEIN KBP"/>
    <property type="match status" value="1"/>
</dbReference>
<dbReference type="InterPro" id="IPR052196">
    <property type="entry name" value="Bact_Kbp"/>
</dbReference>
<evidence type="ECO:0000313" key="3">
    <source>
        <dbReference type="Proteomes" id="UP000190837"/>
    </source>
</evidence>
<organism evidence="2 3">
    <name type="scientific">Cardiobacterium hominis</name>
    <dbReference type="NCBI Taxonomy" id="2718"/>
    <lineage>
        <taxon>Bacteria</taxon>
        <taxon>Pseudomonadati</taxon>
        <taxon>Pseudomonadota</taxon>
        <taxon>Gammaproteobacteria</taxon>
        <taxon>Cardiobacteriales</taxon>
        <taxon>Cardiobacteriaceae</taxon>
        <taxon>Cardiobacterium</taxon>
    </lineage>
</organism>
<dbReference type="EMBL" id="FKLO01000065">
    <property type="protein sequence ID" value="SAM68607.1"/>
    <property type="molecule type" value="Genomic_DNA"/>
</dbReference>
<accession>A0A1C3H5T5</accession>
<evidence type="ECO:0000313" key="2">
    <source>
        <dbReference type="EMBL" id="SAM68607.1"/>
    </source>
</evidence>
<dbReference type="Pfam" id="PF01476">
    <property type="entry name" value="LysM"/>
    <property type="match status" value="1"/>
</dbReference>